<dbReference type="EMBL" id="MU277198">
    <property type="protein sequence ID" value="KAI0064505.1"/>
    <property type="molecule type" value="Genomic_DNA"/>
</dbReference>
<keyword evidence="2" id="KW-1185">Reference proteome</keyword>
<dbReference type="Proteomes" id="UP000814140">
    <property type="component" value="Unassembled WGS sequence"/>
</dbReference>
<name>A0ACB8T6X4_9AGAM</name>
<organism evidence="1 2">
    <name type="scientific">Artomyces pyxidatus</name>
    <dbReference type="NCBI Taxonomy" id="48021"/>
    <lineage>
        <taxon>Eukaryota</taxon>
        <taxon>Fungi</taxon>
        <taxon>Dikarya</taxon>
        <taxon>Basidiomycota</taxon>
        <taxon>Agaricomycotina</taxon>
        <taxon>Agaricomycetes</taxon>
        <taxon>Russulales</taxon>
        <taxon>Auriscalpiaceae</taxon>
        <taxon>Artomyces</taxon>
    </lineage>
</organism>
<comment type="caution">
    <text evidence="1">The sequence shown here is derived from an EMBL/GenBank/DDBJ whole genome shotgun (WGS) entry which is preliminary data.</text>
</comment>
<accession>A0ACB8T6X4</accession>
<reference evidence="1" key="1">
    <citation type="submission" date="2021-03" db="EMBL/GenBank/DDBJ databases">
        <authorList>
            <consortium name="DOE Joint Genome Institute"/>
            <person name="Ahrendt S."/>
            <person name="Looney B.P."/>
            <person name="Miyauchi S."/>
            <person name="Morin E."/>
            <person name="Drula E."/>
            <person name="Courty P.E."/>
            <person name="Chicoki N."/>
            <person name="Fauchery L."/>
            <person name="Kohler A."/>
            <person name="Kuo A."/>
            <person name="Labutti K."/>
            <person name="Pangilinan J."/>
            <person name="Lipzen A."/>
            <person name="Riley R."/>
            <person name="Andreopoulos W."/>
            <person name="He G."/>
            <person name="Johnson J."/>
            <person name="Barry K.W."/>
            <person name="Grigoriev I.V."/>
            <person name="Nagy L."/>
            <person name="Hibbett D."/>
            <person name="Henrissat B."/>
            <person name="Matheny P.B."/>
            <person name="Labbe J."/>
            <person name="Martin F."/>
        </authorList>
    </citation>
    <scope>NUCLEOTIDE SEQUENCE</scope>
    <source>
        <strain evidence="1">HHB10654</strain>
    </source>
</reference>
<proteinExistence type="predicted"/>
<reference evidence="1" key="2">
    <citation type="journal article" date="2022" name="New Phytol.">
        <title>Evolutionary transition to the ectomycorrhizal habit in the genomes of a hyperdiverse lineage of mushroom-forming fungi.</title>
        <authorList>
            <person name="Looney B."/>
            <person name="Miyauchi S."/>
            <person name="Morin E."/>
            <person name="Drula E."/>
            <person name="Courty P.E."/>
            <person name="Kohler A."/>
            <person name="Kuo A."/>
            <person name="LaButti K."/>
            <person name="Pangilinan J."/>
            <person name="Lipzen A."/>
            <person name="Riley R."/>
            <person name="Andreopoulos W."/>
            <person name="He G."/>
            <person name="Johnson J."/>
            <person name="Nolan M."/>
            <person name="Tritt A."/>
            <person name="Barry K.W."/>
            <person name="Grigoriev I.V."/>
            <person name="Nagy L.G."/>
            <person name="Hibbett D."/>
            <person name="Henrissat B."/>
            <person name="Matheny P.B."/>
            <person name="Labbe J."/>
            <person name="Martin F.M."/>
        </authorList>
    </citation>
    <scope>NUCLEOTIDE SEQUENCE</scope>
    <source>
        <strain evidence="1">HHB10654</strain>
    </source>
</reference>
<gene>
    <name evidence="1" type="ORF">BV25DRAFT_1800527</name>
</gene>
<evidence type="ECO:0000313" key="1">
    <source>
        <dbReference type="EMBL" id="KAI0064505.1"/>
    </source>
</evidence>
<evidence type="ECO:0000313" key="2">
    <source>
        <dbReference type="Proteomes" id="UP000814140"/>
    </source>
</evidence>
<protein>
    <submittedName>
        <fullName evidence="1">Uncharacterized protein</fullName>
    </submittedName>
</protein>
<sequence>MKNGPSFASHYTTVPDTISAVQQVSRLTSTLDLTFESDDGDHIYRLTNYCRNPITAVARLDAPLVGNCPSARFLFPRVPTSPGAKRNTFSASLTFSGPHGDWPARACIKYASGKEEVDRLVAEARFYLFELRNLQGVAVPTFYGLFEGRVDGRPIACMVLELCTGRDAICKYADEFNRLVMVAVCKIHGEGVLHGNLHDYRHFVMKGKQVFVVDFSMAIRHKCEGGTPALQWDGLVNDAPTGCIELYIAERKFGLGLGM</sequence>